<evidence type="ECO:0000256" key="1">
    <source>
        <dbReference type="ARBA" id="ARBA00008889"/>
    </source>
</evidence>
<dbReference type="GO" id="GO:0005840">
    <property type="term" value="C:ribosome"/>
    <property type="evidence" value="ECO:0007669"/>
    <property type="project" value="UniProtKB-KW"/>
</dbReference>
<dbReference type="PANTHER" id="PTHR11560">
    <property type="entry name" value="39S RIBOSOMAL PROTEIN L10, MITOCHONDRIAL"/>
    <property type="match status" value="1"/>
</dbReference>
<comment type="similarity">
    <text evidence="1">Belongs to the universal ribosomal protein uL10 family.</text>
</comment>
<dbReference type="InterPro" id="IPR043141">
    <property type="entry name" value="Ribosomal_uL10-like_sf"/>
</dbReference>
<evidence type="ECO:0000313" key="4">
    <source>
        <dbReference type="EMBL" id="SCU81235.1"/>
    </source>
</evidence>
<protein>
    <submittedName>
        <fullName evidence="4">LAMI_0B05314g1_1</fullName>
    </submittedName>
</protein>
<dbReference type="OrthoDB" id="360689at2759"/>
<dbReference type="Proteomes" id="UP000191024">
    <property type="component" value="Chromosome B"/>
</dbReference>
<dbReference type="Pfam" id="PF00466">
    <property type="entry name" value="Ribosomal_L10"/>
    <property type="match status" value="1"/>
</dbReference>
<dbReference type="InterPro" id="IPR047865">
    <property type="entry name" value="Ribosomal_uL10_bac_type"/>
</dbReference>
<organism evidence="4 5">
    <name type="scientific">Lachancea mirantina</name>
    <dbReference type="NCBI Taxonomy" id="1230905"/>
    <lineage>
        <taxon>Eukaryota</taxon>
        <taxon>Fungi</taxon>
        <taxon>Dikarya</taxon>
        <taxon>Ascomycota</taxon>
        <taxon>Saccharomycotina</taxon>
        <taxon>Saccharomycetes</taxon>
        <taxon>Saccharomycetales</taxon>
        <taxon>Saccharomycetaceae</taxon>
        <taxon>Lachancea</taxon>
    </lineage>
</organism>
<dbReference type="InterPro" id="IPR001790">
    <property type="entry name" value="Ribosomal_uL10"/>
</dbReference>
<evidence type="ECO:0000313" key="5">
    <source>
        <dbReference type="Proteomes" id="UP000191024"/>
    </source>
</evidence>
<gene>
    <name evidence="4" type="ORF">LAMI_0B05314G</name>
</gene>
<dbReference type="EMBL" id="LT598464">
    <property type="protein sequence ID" value="SCU81235.1"/>
    <property type="molecule type" value="Genomic_DNA"/>
</dbReference>
<dbReference type="Gene3D" id="3.30.70.1730">
    <property type="match status" value="1"/>
</dbReference>
<reference evidence="4 5" key="1">
    <citation type="submission" date="2016-03" db="EMBL/GenBank/DDBJ databases">
        <authorList>
            <person name="Devillers H."/>
        </authorList>
    </citation>
    <scope>NUCLEOTIDE SEQUENCE [LARGE SCALE GENOMIC DNA]</scope>
    <source>
        <strain evidence="4">CBS 11717</strain>
    </source>
</reference>
<dbReference type="SUPFAM" id="SSF160369">
    <property type="entry name" value="Ribosomal protein L10-like"/>
    <property type="match status" value="1"/>
</dbReference>
<evidence type="ECO:0000256" key="3">
    <source>
        <dbReference type="ARBA" id="ARBA00023274"/>
    </source>
</evidence>
<evidence type="ECO:0000256" key="2">
    <source>
        <dbReference type="ARBA" id="ARBA00022980"/>
    </source>
</evidence>
<accession>A0A1G4IWK3</accession>
<keyword evidence="3" id="KW-0687">Ribonucleoprotein</keyword>
<dbReference type="STRING" id="1230905.A0A1G4IWK3"/>
<proteinExistence type="inferred from homology"/>
<keyword evidence="5" id="KW-1185">Reference proteome</keyword>
<sequence length="229" mass="25773">MISGVENIWNVFQRSKYGLRSVRFASSRRRVTVKPADSRKTFLIDSYKDLMDKNPVVLFAHHNNLIKQENAHFRALVKDLGGRMTVIRNDLFQVYLRNAHLPDPCAPVRRKLQNRAHPLSRLFQGPTAAISFPETNPAQVGKLLKQLEKSSDKLFIVGAKVESEAMDLAKLNQFKLLPTKPELQSQLLGLLHILSGAGLVRTLEAGSQALFLTLSSHHDHMSEGKETTE</sequence>
<keyword evidence="2" id="KW-0689">Ribosomal protein</keyword>
<dbReference type="AlphaFoldDB" id="A0A1G4IWK3"/>
<name>A0A1G4IWK3_9SACH</name>
<dbReference type="CDD" id="cd05797">
    <property type="entry name" value="Ribosomal_L10"/>
    <property type="match status" value="1"/>
</dbReference>
<dbReference type="GO" id="GO:1990904">
    <property type="term" value="C:ribonucleoprotein complex"/>
    <property type="evidence" value="ECO:0007669"/>
    <property type="project" value="UniProtKB-KW"/>
</dbReference>